<dbReference type="RefSeq" id="WP_005928124.1">
    <property type="nucleotide sequence ID" value="NZ_CABKNH010000001.1"/>
</dbReference>
<feature type="transmembrane region" description="Helical" evidence="7">
    <location>
        <begin position="24"/>
        <end position="49"/>
    </location>
</feature>
<evidence type="ECO:0000313" key="10">
    <source>
        <dbReference type="Proteomes" id="UP000462091"/>
    </source>
</evidence>
<evidence type="ECO:0000256" key="6">
    <source>
        <dbReference type="ARBA" id="ARBA00023014"/>
    </source>
</evidence>
<evidence type="ECO:0000256" key="3">
    <source>
        <dbReference type="ARBA" id="ARBA00022723"/>
    </source>
</evidence>
<keyword evidence="1" id="KW-0813">Transport</keyword>
<dbReference type="PROSITE" id="PS51379">
    <property type="entry name" value="4FE4S_FER_2"/>
    <property type="match status" value="1"/>
</dbReference>
<proteinExistence type="predicted"/>
<dbReference type="GO" id="GO:0051539">
    <property type="term" value="F:4 iron, 4 sulfur cluster binding"/>
    <property type="evidence" value="ECO:0007669"/>
    <property type="project" value="UniProtKB-KW"/>
</dbReference>
<dbReference type="PROSITE" id="PS00198">
    <property type="entry name" value="4FE4S_FER_1"/>
    <property type="match status" value="1"/>
</dbReference>
<dbReference type="GO" id="GO:0005886">
    <property type="term" value="C:plasma membrane"/>
    <property type="evidence" value="ECO:0007669"/>
    <property type="project" value="TreeGrafter"/>
</dbReference>
<evidence type="ECO:0000313" key="9">
    <source>
        <dbReference type="EMBL" id="MSC51876.1"/>
    </source>
</evidence>
<evidence type="ECO:0000259" key="8">
    <source>
        <dbReference type="PROSITE" id="PS51379"/>
    </source>
</evidence>
<dbReference type="AlphaFoldDB" id="A0A844DE52"/>
<evidence type="ECO:0000256" key="4">
    <source>
        <dbReference type="ARBA" id="ARBA00022982"/>
    </source>
</evidence>
<name>A0A844DE52_9FIRM</name>
<evidence type="ECO:0000256" key="7">
    <source>
        <dbReference type="SAM" id="Phobius"/>
    </source>
</evidence>
<evidence type="ECO:0000256" key="5">
    <source>
        <dbReference type="ARBA" id="ARBA00023004"/>
    </source>
</evidence>
<sequence length="299" mass="33289">MMEKTQTKPLTAAQQRQRDKKRRAWLRTGVQLFFFVSMPGAFVAGFSGVKQLFLHIGAGEVLSADSFTLSLLGLCGFTLLFDRFFCGYACAFGSLGDAVWALSGLVQKKLFHRKKPLRLPERAVLWGQKFKYLLLAGLVALYVTRQEKLLTGASPWEVFSRLTALRLPPEGFGVGIALLVLILLGMAVQPRFFCQFLCPMGTVFALLPVLPFARLHRQSEGCVPGCNACKQQCPVCLKLEESSLRSGECIACEACVGTCPKQNIHRWDLALCKRPWLPVLGKALLFFLLGCWLGFCRFI</sequence>
<evidence type="ECO:0000256" key="2">
    <source>
        <dbReference type="ARBA" id="ARBA00022485"/>
    </source>
</evidence>
<organism evidence="9 10">
    <name type="scientific">Faecalibacterium prausnitzii</name>
    <dbReference type="NCBI Taxonomy" id="853"/>
    <lineage>
        <taxon>Bacteria</taxon>
        <taxon>Bacillati</taxon>
        <taxon>Bacillota</taxon>
        <taxon>Clostridia</taxon>
        <taxon>Eubacteriales</taxon>
        <taxon>Oscillospiraceae</taxon>
        <taxon>Faecalibacterium</taxon>
    </lineage>
</organism>
<dbReference type="InterPro" id="IPR017900">
    <property type="entry name" value="4Fe4S_Fe_S_CS"/>
</dbReference>
<dbReference type="GeneID" id="75069605"/>
<feature type="transmembrane region" description="Helical" evidence="7">
    <location>
        <begin position="69"/>
        <end position="102"/>
    </location>
</feature>
<keyword evidence="7" id="KW-0472">Membrane</keyword>
<feature type="domain" description="4Fe-4S ferredoxin-type" evidence="8">
    <location>
        <begin position="240"/>
        <end position="269"/>
    </location>
</feature>
<keyword evidence="4" id="KW-0249">Electron transport</keyword>
<keyword evidence="6" id="KW-0411">Iron-sulfur</keyword>
<dbReference type="PANTHER" id="PTHR30176:SF3">
    <property type="entry name" value="FERREDOXIN-TYPE PROTEIN NAPH"/>
    <property type="match status" value="1"/>
</dbReference>
<feature type="transmembrane region" description="Helical" evidence="7">
    <location>
        <begin position="276"/>
        <end position="295"/>
    </location>
</feature>
<keyword evidence="7" id="KW-0812">Transmembrane</keyword>
<dbReference type="PANTHER" id="PTHR30176">
    <property type="entry name" value="FERREDOXIN-TYPE PROTEIN NAPH"/>
    <property type="match status" value="1"/>
</dbReference>
<gene>
    <name evidence="9" type="ORF">GKE10_08160</name>
</gene>
<dbReference type="InterPro" id="IPR017896">
    <property type="entry name" value="4Fe4S_Fe-S-bd"/>
</dbReference>
<feature type="transmembrane region" description="Helical" evidence="7">
    <location>
        <begin position="164"/>
        <end position="185"/>
    </location>
</feature>
<comment type="caution">
    <text evidence="9">The sequence shown here is derived from an EMBL/GenBank/DDBJ whole genome shotgun (WGS) entry which is preliminary data.</text>
</comment>
<evidence type="ECO:0000256" key="1">
    <source>
        <dbReference type="ARBA" id="ARBA00022448"/>
    </source>
</evidence>
<dbReference type="GO" id="GO:0046872">
    <property type="term" value="F:metal ion binding"/>
    <property type="evidence" value="ECO:0007669"/>
    <property type="project" value="UniProtKB-KW"/>
</dbReference>
<dbReference type="InterPro" id="IPR051684">
    <property type="entry name" value="Electron_Trans/Redox"/>
</dbReference>
<protein>
    <submittedName>
        <fullName evidence="9">4Fe-4S binding protein</fullName>
    </submittedName>
</protein>
<reference evidence="9 10" key="1">
    <citation type="journal article" date="2019" name="Nat. Med.">
        <title>A library of human gut bacterial isolates paired with longitudinal multiomics data enables mechanistic microbiome research.</title>
        <authorList>
            <person name="Poyet M."/>
            <person name="Groussin M."/>
            <person name="Gibbons S.M."/>
            <person name="Avila-Pacheco J."/>
            <person name="Jiang X."/>
            <person name="Kearney S.M."/>
            <person name="Perrotta A.R."/>
            <person name="Berdy B."/>
            <person name="Zhao S."/>
            <person name="Lieberman T.D."/>
            <person name="Swanson P.K."/>
            <person name="Smith M."/>
            <person name="Roesemann S."/>
            <person name="Alexander J.E."/>
            <person name="Rich S.A."/>
            <person name="Livny J."/>
            <person name="Vlamakis H."/>
            <person name="Clish C."/>
            <person name="Bullock K."/>
            <person name="Deik A."/>
            <person name="Scott J."/>
            <person name="Pierce K.A."/>
            <person name="Xavier R.J."/>
            <person name="Alm E.J."/>
        </authorList>
    </citation>
    <scope>NUCLEOTIDE SEQUENCE [LARGE SCALE GENOMIC DNA]</scope>
    <source>
        <strain evidence="9 10">BIOML-B1</strain>
    </source>
</reference>
<keyword evidence="3" id="KW-0479">Metal-binding</keyword>
<keyword evidence="7" id="KW-1133">Transmembrane helix</keyword>
<keyword evidence="5" id="KW-0408">Iron</keyword>
<dbReference type="SUPFAM" id="SSF54862">
    <property type="entry name" value="4Fe-4S ferredoxins"/>
    <property type="match status" value="1"/>
</dbReference>
<keyword evidence="2" id="KW-0004">4Fe-4S</keyword>
<dbReference type="Pfam" id="PF12801">
    <property type="entry name" value="Fer4_5"/>
    <property type="match status" value="2"/>
</dbReference>
<dbReference type="EMBL" id="WKQM01000014">
    <property type="protein sequence ID" value="MSC51876.1"/>
    <property type="molecule type" value="Genomic_DNA"/>
</dbReference>
<dbReference type="Proteomes" id="UP000462091">
    <property type="component" value="Unassembled WGS sequence"/>
</dbReference>
<accession>A0A844DE52</accession>